<dbReference type="SUPFAM" id="SSF54843">
    <property type="entry name" value="Ribosomal protein L22"/>
    <property type="match status" value="1"/>
</dbReference>
<dbReference type="Gene3D" id="3.90.470.10">
    <property type="entry name" value="Ribosomal protein L22/L17"/>
    <property type="match status" value="1"/>
</dbReference>
<dbReference type="Proteomes" id="UP000230066">
    <property type="component" value="Unassembled WGS sequence"/>
</dbReference>
<dbReference type="InterPro" id="IPR036394">
    <property type="entry name" value="Ribosomal_uL22_sf"/>
</dbReference>
<evidence type="ECO:0000313" key="2">
    <source>
        <dbReference type="Proteomes" id="UP000230066"/>
    </source>
</evidence>
<name>A0A4E0REC4_FASHE</name>
<comment type="caution">
    <text evidence="1">The sequence shown here is derived from an EMBL/GenBank/DDBJ whole genome shotgun (WGS) entry which is preliminary data.</text>
</comment>
<reference evidence="1" key="1">
    <citation type="submission" date="2019-03" db="EMBL/GenBank/DDBJ databases">
        <title>Improved annotation for the trematode Fasciola hepatica.</title>
        <authorList>
            <person name="Choi Y.-J."/>
            <person name="Martin J."/>
            <person name="Mitreva M."/>
        </authorList>
    </citation>
    <scope>NUCLEOTIDE SEQUENCE [LARGE SCALE GENOMIC DNA]</scope>
</reference>
<dbReference type="AlphaFoldDB" id="A0A4E0REC4"/>
<organism evidence="1 2">
    <name type="scientific">Fasciola hepatica</name>
    <name type="common">Liver fluke</name>
    <dbReference type="NCBI Taxonomy" id="6192"/>
    <lineage>
        <taxon>Eukaryota</taxon>
        <taxon>Metazoa</taxon>
        <taxon>Spiralia</taxon>
        <taxon>Lophotrochozoa</taxon>
        <taxon>Platyhelminthes</taxon>
        <taxon>Trematoda</taxon>
        <taxon>Digenea</taxon>
        <taxon>Plagiorchiida</taxon>
        <taxon>Echinostomata</taxon>
        <taxon>Echinostomatoidea</taxon>
        <taxon>Fasciolidae</taxon>
        <taxon>Fasciola</taxon>
    </lineage>
</organism>
<keyword evidence="1" id="KW-0687">Ribonucleoprotein</keyword>
<keyword evidence="2" id="KW-1185">Reference proteome</keyword>
<dbReference type="GO" id="GO:0006412">
    <property type="term" value="P:translation"/>
    <property type="evidence" value="ECO:0007669"/>
    <property type="project" value="InterPro"/>
</dbReference>
<gene>
    <name evidence="1" type="ORF">D915_004367</name>
</gene>
<dbReference type="GO" id="GO:0005840">
    <property type="term" value="C:ribosome"/>
    <property type="evidence" value="ECO:0007669"/>
    <property type="project" value="UniProtKB-KW"/>
</dbReference>
<keyword evidence="1" id="KW-0689">Ribosomal protein</keyword>
<accession>A0A4E0REC4</accession>
<protein>
    <submittedName>
        <fullName evidence="1">39S ribosomal protein L22 mitochondrial</fullName>
    </submittedName>
</protein>
<dbReference type="GO" id="GO:0003735">
    <property type="term" value="F:structural constituent of ribosome"/>
    <property type="evidence" value="ECO:0007669"/>
    <property type="project" value="InterPro"/>
</dbReference>
<sequence>MIRGMAVDDAFAQLGFRPEKGARILEQFTYPTLSCACLSPKETVHVGRGRAIPRVYKGVRTQIFMDNYHYADLFIRLREGDPPEVYHPRDVPATWTLSPACPEGGQRSWGSGTDILHRELNRLRSRRLKSGL</sequence>
<dbReference type="EMBL" id="JXXN02001430">
    <property type="protein sequence ID" value="THD24791.1"/>
    <property type="molecule type" value="Genomic_DNA"/>
</dbReference>
<evidence type="ECO:0000313" key="1">
    <source>
        <dbReference type="EMBL" id="THD24791.1"/>
    </source>
</evidence>
<proteinExistence type="predicted"/>